<evidence type="ECO:0000313" key="1">
    <source>
        <dbReference type="EMBL" id="CDW40301.1"/>
    </source>
</evidence>
<dbReference type="AlphaFoldDB" id="A0A0K2URD7"/>
<protein>
    <submittedName>
        <fullName evidence="1">Uncharacterized protein</fullName>
    </submittedName>
</protein>
<proteinExistence type="predicted"/>
<dbReference type="EMBL" id="HACA01022940">
    <property type="protein sequence ID" value="CDW40301.1"/>
    <property type="molecule type" value="Transcribed_RNA"/>
</dbReference>
<sequence>PSRFPTLNPSRPVSTSLSLFHAFPALTSRKKNVSLFLKLKNLFKPLKNALPSLVLLHANKLSCLSLSKSALSLFMVMLMTPRKLRPMLNCNL</sequence>
<organism evidence="1">
    <name type="scientific">Lepeophtheirus salmonis</name>
    <name type="common">Salmon louse</name>
    <name type="synonym">Caligus salmonis</name>
    <dbReference type="NCBI Taxonomy" id="72036"/>
    <lineage>
        <taxon>Eukaryota</taxon>
        <taxon>Metazoa</taxon>
        <taxon>Ecdysozoa</taxon>
        <taxon>Arthropoda</taxon>
        <taxon>Crustacea</taxon>
        <taxon>Multicrustacea</taxon>
        <taxon>Hexanauplia</taxon>
        <taxon>Copepoda</taxon>
        <taxon>Siphonostomatoida</taxon>
        <taxon>Caligidae</taxon>
        <taxon>Lepeophtheirus</taxon>
    </lineage>
</organism>
<name>A0A0K2URD7_LEPSM</name>
<feature type="non-terminal residue" evidence="1">
    <location>
        <position position="1"/>
    </location>
</feature>
<reference evidence="1" key="1">
    <citation type="submission" date="2014-05" db="EMBL/GenBank/DDBJ databases">
        <authorList>
            <person name="Chronopoulou M."/>
        </authorList>
    </citation>
    <scope>NUCLEOTIDE SEQUENCE</scope>
    <source>
        <tissue evidence="1">Whole organism</tissue>
    </source>
</reference>
<accession>A0A0K2URD7</accession>